<keyword evidence="2" id="KW-0611">Plant defense</keyword>
<keyword evidence="4" id="KW-0812">Transmembrane</keyword>
<feature type="region of interest" description="Disordered" evidence="3">
    <location>
        <begin position="417"/>
        <end position="437"/>
    </location>
</feature>
<dbReference type="AlphaFoldDB" id="A0A8J4RMI8"/>
<evidence type="ECO:0000259" key="7">
    <source>
        <dbReference type="Pfam" id="PF23598"/>
    </source>
</evidence>
<evidence type="ECO:0000256" key="2">
    <source>
        <dbReference type="ARBA" id="ARBA00022821"/>
    </source>
</evidence>
<evidence type="ECO:0008006" key="10">
    <source>
        <dbReference type="Google" id="ProtNLM"/>
    </source>
</evidence>
<dbReference type="Proteomes" id="UP000737018">
    <property type="component" value="Unassembled WGS sequence"/>
</dbReference>
<evidence type="ECO:0000313" key="8">
    <source>
        <dbReference type="EMBL" id="KAF3968194.1"/>
    </source>
</evidence>
<dbReference type="InterPro" id="IPR042197">
    <property type="entry name" value="Apaf_helical"/>
</dbReference>
<dbReference type="EMBL" id="JRKL02000803">
    <property type="protein sequence ID" value="KAF3968194.1"/>
    <property type="molecule type" value="Genomic_DNA"/>
</dbReference>
<dbReference type="InterPro" id="IPR055414">
    <property type="entry name" value="LRR_R13L4/SHOC2-like"/>
</dbReference>
<dbReference type="FunFam" id="1.10.10.10:FF:000322">
    <property type="entry name" value="Probable disease resistance protein At1g63360"/>
    <property type="match status" value="1"/>
</dbReference>
<dbReference type="InterPro" id="IPR032675">
    <property type="entry name" value="LRR_dom_sf"/>
</dbReference>
<proteinExistence type="predicted"/>
<sequence length="1222" mass="141205">MGILSVISKLYHAYIFELYIILIILVCGYLITILVIYIVWHQVGKRYRRLKKNVKLLDGVIKDVEEVSEAGRKLDEQPNQLRDSQLKAGVTVQIADSERDWVDATKAMVRMAQDCHDSYQKLSERRKTLGLTLSAIMDWNKIRRLKAEFDSCLWEMYQIWEKRIQICKSIEQSRSIVRSLQNRPIEEHQSHPYKRAPPTVSIERNLKVLFANNPELVSDSDKQKEIEYLIKFPVQLLHSFLRDLEGLKLESQTEKAWVEEAEEIFDELQHEIDRVQKMAKVMRWLPFLGNWMTRRWVKNSFGQINKQLWTLIFKKYMIDFSFIKRVPSKSVGPSPKKKTQATTDDKEILDLLDEFHKQLNLEQSKVSSRLKQLLDDFKQVHRLLKDAKAVEGLNNSRMAWKDQIKIIVKDAISSLSSSQPQRSNTSTQKEIDPWPKSSTEIERFEQAMEFLGMSMEVCRTKLSEETNSVVGLEDNIHEVVSLLTTNDTTENCSTLSIVGMMGIGKTTLAKMVFNHAAIQKHFEFRYWVSLTDIVDNKHEILKRVGENVLANHGERTEKGYSFKEVNDFLKGRKYLVVLDKISSKETWDTLKEAFRDKICESRILLTTRDKSVASHVDLTSIMYPLKLRTQEESWDLFNQMVRFQAEPSKPDHGLSPELKKLAEKVVGRCGGLPSSILNHGYLLSGKEVTSKDLSRVLEHVTPNQTPWSENLETNAKDFPPHLSQCLSYFGQFPRDTKISSRRLVVLWVAEGLVKQSGEKQEPLKSVAEKYLSELIIRNLVQEVERQLNGRVKTCSFPSVLRELWLRENPSSGFDQHVLYYSIEKDSSFGGNINSSTPNILQSYRNPLSLLCFDTREGDKPGVAFGHYLKKGIASGHLLYLKVLDLEHVFRPHLPKSIGKLIQLTYLGLRWTYLETIPSSIGNLVNLETLDVKHTYIRTLPSSIWKLKKLQNLYMSEISRSKIEHQPERKCKGNQRNKKFLQNLQILRGAFVDKESPLKDAFNMMKNLQILDLSFQLEWSQQKALAESLVELKRLQKLTLKSFDEMGQPQDLHVTQLSGLVDLYYLSLYGKLKNPSIVININGLPQSLTDLTLSASRLSNDPMPELEKLHNLKSLCLYSASYTGKHMVCSSGGFPQLKILKLWMLQELKEWKMKEQAMPSLKQVEIRSCKKLKVPNTTELRHLKTLRELKLKDMPVDFTKTIENNKDRIWGHIAVFPVIIIDQ</sequence>
<feature type="transmembrane region" description="Helical" evidence="4">
    <location>
        <begin position="18"/>
        <end position="40"/>
    </location>
</feature>
<evidence type="ECO:0000256" key="3">
    <source>
        <dbReference type="SAM" id="MobiDB-lite"/>
    </source>
</evidence>
<dbReference type="InterPro" id="IPR002182">
    <property type="entry name" value="NB-ARC"/>
</dbReference>
<organism evidence="8 9">
    <name type="scientific">Castanea mollissima</name>
    <name type="common">Chinese chestnut</name>
    <dbReference type="NCBI Taxonomy" id="60419"/>
    <lineage>
        <taxon>Eukaryota</taxon>
        <taxon>Viridiplantae</taxon>
        <taxon>Streptophyta</taxon>
        <taxon>Embryophyta</taxon>
        <taxon>Tracheophyta</taxon>
        <taxon>Spermatophyta</taxon>
        <taxon>Magnoliopsida</taxon>
        <taxon>eudicotyledons</taxon>
        <taxon>Gunneridae</taxon>
        <taxon>Pentapetalae</taxon>
        <taxon>rosids</taxon>
        <taxon>fabids</taxon>
        <taxon>Fagales</taxon>
        <taxon>Fagaceae</taxon>
        <taxon>Castanea</taxon>
    </lineage>
</organism>
<accession>A0A8J4RMI8</accession>
<dbReference type="SUPFAM" id="SSF52540">
    <property type="entry name" value="P-loop containing nucleoside triphosphate hydrolases"/>
    <property type="match status" value="1"/>
</dbReference>
<dbReference type="PRINTS" id="PR00364">
    <property type="entry name" value="DISEASERSIST"/>
</dbReference>
<feature type="domain" description="Disease resistance R13L4/SHOC-2-like LRR" evidence="7">
    <location>
        <begin position="879"/>
        <end position="1190"/>
    </location>
</feature>
<dbReference type="Gene3D" id="1.10.10.10">
    <property type="entry name" value="Winged helix-like DNA-binding domain superfamily/Winged helix DNA-binding domain"/>
    <property type="match status" value="1"/>
</dbReference>
<dbReference type="OrthoDB" id="611536at2759"/>
<keyword evidence="9" id="KW-1185">Reference proteome</keyword>
<evidence type="ECO:0000313" key="9">
    <source>
        <dbReference type="Proteomes" id="UP000737018"/>
    </source>
</evidence>
<dbReference type="GO" id="GO:0098542">
    <property type="term" value="P:defense response to other organism"/>
    <property type="evidence" value="ECO:0007669"/>
    <property type="project" value="TreeGrafter"/>
</dbReference>
<dbReference type="InterPro" id="IPR044974">
    <property type="entry name" value="Disease_R_plants"/>
</dbReference>
<dbReference type="SUPFAM" id="SSF52058">
    <property type="entry name" value="L domain-like"/>
    <property type="match status" value="1"/>
</dbReference>
<dbReference type="Gene3D" id="3.40.50.300">
    <property type="entry name" value="P-loop containing nucleotide triphosphate hydrolases"/>
    <property type="match status" value="1"/>
</dbReference>
<keyword evidence="4" id="KW-0472">Membrane</keyword>
<dbReference type="InterPro" id="IPR027417">
    <property type="entry name" value="P-loop_NTPase"/>
</dbReference>
<evidence type="ECO:0000259" key="6">
    <source>
        <dbReference type="Pfam" id="PF23559"/>
    </source>
</evidence>
<dbReference type="Gene3D" id="3.80.10.10">
    <property type="entry name" value="Ribonuclease Inhibitor"/>
    <property type="match status" value="2"/>
</dbReference>
<feature type="domain" description="NB-ARC" evidence="5">
    <location>
        <begin position="473"/>
        <end position="641"/>
    </location>
</feature>
<dbReference type="InterPro" id="IPR058922">
    <property type="entry name" value="WHD_DRP"/>
</dbReference>
<keyword evidence="1" id="KW-0677">Repeat</keyword>
<feature type="compositionally biased region" description="Low complexity" evidence="3">
    <location>
        <begin position="417"/>
        <end position="428"/>
    </location>
</feature>
<dbReference type="PANTHER" id="PTHR23155">
    <property type="entry name" value="DISEASE RESISTANCE PROTEIN RP"/>
    <property type="match status" value="1"/>
</dbReference>
<evidence type="ECO:0000256" key="4">
    <source>
        <dbReference type="SAM" id="Phobius"/>
    </source>
</evidence>
<dbReference type="GO" id="GO:0043531">
    <property type="term" value="F:ADP binding"/>
    <property type="evidence" value="ECO:0007669"/>
    <property type="project" value="InterPro"/>
</dbReference>
<dbReference type="Pfam" id="PF23598">
    <property type="entry name" value="LRR_14"/>
    <property type="match status" value="1"/>
</dbReference>
<gene>
    <name evidence="8" type="ORF">CMV_007884</name>
</gene>
<protein>
    <recommendedName>
        <fullName evidence="10">NB-ARC domain-containing protein</fullName>
    </recommendedName>
</protein>
<evidence type="ECO:0000259" key="5">
    <source>
        <dbReference type="Pfam" id="PF00931"/>
    </source>
</evidence>
<dbReference type="Pfam" id="PF23559">
    <property type="entry name" value="WHD_DRP"/>
    <property type="match status" value="1"/>
</dbReference>
<comment type="caution">
    <text evidence="8">The sequence shown here is derived from an EMBL/GenBank/DDBJ whole genome shotgun (WGS) entry which is preliminary data.</text>
</comment>
<evidence type="ECO:0000256" key="1">
    <source>
        <dbReference type="ARBA" id="ARBA00022737"/>
    </source>
</evidence>
<feature type="domain" description="Disease resistance protein winged helix" evidence="6">
    <location>
        <begin position="732"/>
        <end position="803"/>
    </location>
</feature>
<dbReference type="InterPro" id="IPR036388">
    <property type="entry name" value="WH-like_DNA-bd_sf"/>
</dbReference>
<reference evidence="8" key="1">
    <citation type="submission" date="2020-03" db="EMBL/GenBank/DDBJ databases">
        <title>Castanea mollissima Vanexum genome sequencing.</title>
        <authorList>
            <person name="Staton M."/>
        </authorList>
    </citation>
    <scope>NUCLEOTIDE SEQUENCE</scope>
    <source>
        <tissue evidence="8">Leaf</tissue>
    </source>
</reference>
<dbReference type="Gene3D" id="1.10.8.430">
    <property type="entry name" value="Helical domain of apoptotic protease-activating factors"/>
    <property type="match status" value="1"/>
</dbReference>
<dbReference type="PANTHER" id="PTHR23155:SF955">
    <property type="entry name" value="AAA+ ATPASE DOMAIN-CONTAINING PROTEIN"/>
    <property type="match status" value="1"/>
</dbReference>
<dbReference type="Pfam" id="PF00931">
    <property type="entry name" value="NB-ARC"/>
    <property type="match status" value="1"/>
</dbReference>
<keyword evidence="4" id="KW-1133">Transmembrane helix</keyword>
<name>A0A8J4RMI8_9ROSI</name>